<dbReference type="EMBL" id="HBFP01006341">
    <property type="protein sequence ID" value="CAD8820138.1"/>
    <property type="molecule type" value="Transcribed_RNA"/>
</dbReference>
<protein>
    <submittedName>
        <fullName evidence="1">Uncharacterized protein</fullName>
    </submittedName>
</protein>
<evidence type="ECO:0000313" key="1">
    <source>
        <dbReference type="EMBL" id="CAD8820138.1"/>
    </source>
</evidence>
<reference evidence="1" key="1">
    <citation type="submission" date="2021-01" db="EMBL/GenBank/DDBJ databases">
        <authorList>
            <person name="Corre E."/>
            <person name="Pelletier E."/>
            <person name="Niang G."/>
            <person name="Scheremetjew M."/>
            <person name="Finn R."/>
            <person name="Kale V."/>
            <person name="Holt S."/>
            <person name="Cochrane G."/>
            <person name="Meng A."/>
            <person name="Brown T."/>
            <person name="Cohen L."/>
        </authorList>
    </citation>
    <scope>NUCLEOTIDE SEQUENCE</scope>
    <source>
        <strain evidence="1">CCMP3278</strain>
    </source>
</reference>
<name>A0A7S0ZFF7_9RHOD</name>
<gene>
    <name evidence="1" type="ORF">TOLI1172_LOCUS4527</name>
</gene>
<accession>A0A7S0ZFF7</accession>
<sequence>MKGWDLFGYIRAEEEDAQSWNGWAFQSCDDASLELEEKITRFEKLNRDIRIASTYRDEILNEVLHLRKELGRLVIMKSILKSAANRCKNCDKLESEKENISKNSTLNCGENLSALLEKNTDAFDRAVKQRDRIVVERELISSKSLELQAERDLTKIQKSVPRLKWINNENIYGQDASLTVSYPQHLFGSLLIQQMGKMISRVTLELS</sequence>
<proteinExistence type="predicted"/>
<dbReference type="PROSITE" id="PS51257">
    <property type="entry name" value="PROKAR_LIPOPROTEIN"/>
    <property type="match status" value="1"/>
</dbReference>
<dbReference type="AlphaFoldDB" id="A0A7S0ZFF7"/>
<organism evidence="1">
    <name type="scientific">Timspurckia oligopyrenoides</name>
    <dbReference type="NCBI Taxonomy" id="708627"/>
    <lineage>
        <taxon>Eukaryota</taxon>
        <taxon>Rhodophyta</taxon>
        <taxon>Bangiophyceae</taxon>
        <taxon>Porphyridiales</taxon>
        <taxon>Porphyridiaceae</taxon>
        <taxon>Timspurckia</taxon>
    </lineage>
</organism>